<dbReference type="SUPFAM" id="SSF49503">
    <property type="entry name" value="Cupredoxins"/>
    <property type="match status" value="1"/>
</dbReference>
<dbReference type="Pfam" id="PF16502">
    <property type="entry name" value="DUF5059"/>
    <property type="match status" value="1"/>
</dbReference>
<dbReference type="InterPro" id="IPR008972">
    <property type="entry name" value="Cupredoxin"/>
</dbReference>
<dbReference type="KEGG" id="halx:M0R89_12220"/>
<dbReference type="PROSITE" id="PS51257">
    <property type="entry name" value="PROKAR_LIPOPROTEIN"/>
    <property type="match status" value="1"/>
</dbReference>
<comment type="subcellular location">
    <subcellularLocation>
        <location evidence="1">Membrane</location>
    </subcellularLocation>
</comment>
<dbReference type="Pfam" id="PF00127">
    <property type="entry name" value="Copper-bind"/>
    <property type="match status" value="1"/>
</dbReference>
<dbReference type="GO" id="GO:0016020">
    <property type="term" value="C:membrane"/>
    <property type="evidence" value="ECO:0007669"/>
    <property type="project" value="UniProtKB-SubCell"/>
</dbReference>
<dbReference type="CDD" id="cd04220">
    <property type="entry name" value="Halocyanin"/>
    <property type="match status" value="1"/>
</dbReference>
<accession>A0A8U0HR05</accession>
<keyword evidence="4" id="KW-0249">Electron transport</keyword>
<dbReference type="PANTHER" id="PTHR34192">
    <property type="entry name" value="PLASTOCYANIN MAJOR ISOFORM, CHLOROPLASTIC-RELATED"/>
    <property type="match status" value="1"/>
</dbReference>
<dbReference type="GO" id="GO:0005507">
    <property type="term" value="F:copper ion binding"/>
    <property type="evidence" value="ECO:0007669"/>
    <property type="project" value="InterPro"/>
</dbReference>
<evidence type="ECO:0000259" key="9">
    <source>
        <dbReference type="Pfam" id="PF16502"/>
    </source>
</evidence>
<proteinExistence type="predicted"/>
<evidence type="ECO:0000313" key="11">
    <source>
        <dbReference type="Proteomes" id="UP000830729"/>
    </source>
</evidence>
<gene>
    <name evidence="10" type="ORF">M0R89_12220</name>
</gene>
<keyword evidence="5" id="KW-0186">Copper</keyword>
<dbReference type="InterPro" id="IPR000923">
    <property type="entry name" value="BlueCu_1"/>
</dbReference>
<keyword evidence="11" id="KW-1185">Reference proteome</keyword>
<dbReference type="GO" id="GO:0009055">
    <property type="term" value="F:electron transfer activity"/>
    <property type="evidence" value="ECO:0007669"/>
    <property type="project" value="InterPro"/>
</dbReference>
<dbReference type="InterPro" id="IPR006311">
    <property type="entry name" value="TAT_signal"/>
</dbReference>
<dbReference type="AlphaFoldDB" id="A0A8U0HR05"/>
<feature type="region of interest" description="Disordered" evidence="7">
    <location>
        <begin position="673"/>
        <end position="702"/>
    </location>
</feature>
<evidence type="ECO:0000256" key="1">
    <source>
        <dbReference type="ARBA" id="ARBA00004370"/>
    </source>
</evidence>
<sequence>MATNRRDLLKAGSALFAGVSLAGCGGKLESVAPGSSGDQSGGDAPKPAELAVAAEWNVYRALAADALALGIAGEFDAAAGVAADAFEKFEGATGEWGAHEVLETTSEKRYAEFEEALGQLRERATGENVEEMRVEADLVSKHLSAAQTKLVGEENARALDLQFFGTRLATASSLYAAGKGDAAATVAGDTYEQFEKAAVHEDLETADSESYESFESAVEAVEKAAKAGTGGTVRNEANAAFDAAATGSYAVAASESAAGAGHLAAMQARGYDASMLASLGGPSTDFAHAAALNGYRARAYDAAWLTARGKSEYAKRVAEDIFAHFEGAKAHEALEEADHEAYEGFEGGLEDLATAAGNGDAEAAAKAAGTVEKHLRAGISTLATDTEAAVLQAAFFRARFGDARELYALGDGEAAAGLAQGLFERFEKDQLGFHETLERTSEDLYEAFEHEHLQKGLIPGFRNGNDEAVATHFAGVGDALVEFATQAGSTAQVSAAESGLMSARVFDAAALAALGESSRAKSVVRSAFRHFEEGAGGFHEALEHAGQKRYESFESALNAVGSAAESGSDGDAYAKAKAFDGEAVAAIYAVVANAGGDFGGAAAAVAQDAFAAFEEAKVHELLEKADREAYERFEGKLEGLIGALKGGSGVSDALAAFSRASVRAEFAVAGAPAKAPVGEGESGGGSESGSQTQLQGGPNVVKGVPDDADHVVKLKAVSFDPAELTVQKGDKVAFEHAGGEAHSVTAYEDGIPEGAAYWASGDFDSQKQAESGWEKGNGAVQSGHSFVRTFETKGTHEYFCIPHEAAGMKGKIVVE</sequence>
<evidence type="ECO:0000256" key="5">
    <source>
        <dbReference type="ARBA" id="ARBA00023008"/>
    </source>
</evidence>
<dbReference type="InterPro" id="IPR032445">
    <property type="entry name" value="DUF5059"/>
</dbReference>
<feature type="domain" description="Blue (type 1) copper" evidence="8">
    <location>
        <begin position="713"/>
        <end position="815"/>
    </location>
</feature>
<dbReference type="Gene3D" id="2.60.40.420">
    <property type="entry name" value="Cupredoxins - blue copper proteins"/>
    <property type="match status" value="1"/>
</dbReference>
<evidence type="ECO:0000256" key="2">
    <source>
        <dbReference type="ARBA" id="ARBA00022448"/>
    </source>
</evidence>
<feature type="domain" description="DUF5059" evidence="9">
    <location>
        <begin position="51"/>
        <end position="676"/>
    </location>
</feature>
<keyword evidence="6" id="KW-0472">Membrane</keyword>
<protein>
    <submittedName>
        <fullName evidence="10">DUF5059 domain-containing protein</fullName>
    </submittedName>
</protein>
<feature type="compositionally biased region" description="Low complexity" evidence="7">
    <location>
        <begin position="688"/>
        <end position="697"/>
    </location>
</feature>
<evidence type="ECO:0000259" key="8">
    <source>
        <dbReference type="Pfam" id="PF00127"/>
    </source>
</evidence>
<dbReference type="RefSeq" id="WP_248649365.1">
    <property type="nucleotide sequence ID" value="NZ_CP096659.1"/>
</dbReference>
<reference evidence="10 11" key="1">
    <citation type="submission" date="2022-04" db="EMBL/GenBank/DDBJ databases">
        <title>Diverse halophilic archaea isolated from saline environments.</title>
        <authorList>
            <person name="Cui H.-L."/>
        </authorList>
    </citation>
    <scope>NUCLEOTIDE SEQUENCE [LARGE SCALE GENOMIC DNA]</scope>
    <source>
        <strain evidence="10 11">XZYJT49</strain>
    </source>
</reference>
<dbReference type="PROSITE" id="PS51318">
    <property type="entry name" value="TAT"/>
    <property type="match status" value="1"/>
</dbReference>
<dbReference type="EMBL" id="CP096659">
    <property type="protein sequence ID" value="UPV73309.1"/>
    <property type="molecule type" value="Genomic_DNA"/>
</dbReference>
<evidence type="ECO:0000256" key="4">
    <source>
        <dbReference type="ARBA" id="ARBA00022982"/>
    </source>
</evidence>
<keyword evidence="2" id="KW-0813">Transport</keyword>
<evidence type="ECO:0000256" key="6">
    <source>
        <dbReference type="ARBA" id="ARBA00023136"/>
    </source>
</evidence>
<dbReference type="GeneID" id="72185977"/>
<dbReference type="Proteomes" id="UP000830729">
    <property type="component" value="Chromosome"/>
</dbReference>
<evidence type="ECO:0000313" key="10">
    <source>
        <dbReference type="EMBL" id="UPV73309.1"/>
    </source>
</evidence>
<evidence type="ECO:0000256" key="3">
    <source>
        <dbReference type="ARBA" id="ARBA00022723"/>
    </source>
</evidence>
<keyword evidence="3" id="KW-0479">Metal-binding</keyword>
<dbReference type="PANTHER" id="PTHR34192:SF10">
    <property type="entry name" value="PLASTOCYANIN MAJOR ISOFORM, CHLOROPLASTIC-RELATED"/>
    <property type="match status" value="1"/>
</dbReference>
<evidence type="ECO:0000256" key="7">
    <source>
        <dbReference type="SAM" id="MobiDB-lite"/>
    </source>
</evidence>
<name>A0A8U0HR05_9EURY</name>
<organism evidence="10 11">
    <name type="scientific">Halorussus limi</name>
    <dbReference type="NCBI Taxonomy" id="2938695"/>
    <lineage>
        <taxon>Archaea</taxon>
        <taxon>Methanobacteriati</taxon>
        <taxon>Methanobacteriota</taxon>
        <taxon>Stenosarchaea group</taxon>
        <taxon>Halobacteria</taxon>
        <taxon>Halobacteriales</taxon>
        <taxon>Haladaptataceae</taxon>
        <taxon>Halorussus</taxon>
    </lineage>
</organism>